<proteinExistence type="predicted"/>
<reference evidence="1" key="1">
    <citation type="submission" date="2015-10" db="EMBL/GenBank/DDBJ databases">
        <authorList>
            <person name="Martinez-Garcia P.J."/>
            <person name="Crepeau M.W."/>
            <person name="Puiu D."/>
            <person name="Gonzalez-Ibeas D."/>
            <person name="Whalen J."/>
            <person name="Stevens K."/>
            <person name="Paul R."/>
            <person name="Butterfield T."/>
            <person name="Britton M."/>
            <person name="Reagan R."/>
            <person name="Chakraborty S."/>
            <person name="Walawage S.L."/>
            <person name="Vasquez-Gross H.A."/>
            <person name="Cardeno C."/>
            <person name="Famula R."/>
            <person name="Pratt K."/>
            <person name="Kuruganti S."/>
            <person name="Aradhya M.K."/>
            <person name="Leslie C.A."/>
            <person name="Dandekar A.M."/>
            <person name="Salzberg S.L."/>
            <person name="Wegrzyn J.L."/>
            <person name="Langley C.H."/>
            <person name="Neale D.B."/>
        </authorList>
    </citation>
    <scope>NUCLEOTIDE SEQUENCE</scope>
    <source>
        <tissue evidence="1">Leaves</tissue>
    </source>
</reference>
<evidence type="ECO:0000313" key="2">
    <source>
        <dbReference type="Proteomes" id="UP000619265"/>
    </source>
</evidence>
<evidence type="ECO:0008006" key="3">
    <source>
        <dbReference type="Google" id="ProtNLM"/>
    </source>
</evidence>
<sequence length="123" mass="14872">MRKVWRIAKSIRFRDLNSIFMLIEFDDIWDKDRVLRDGSWSFDKHLVLMTEVEGCQQVHQIQITEALFWIRLHDLPLIARNEYVRNLIRKVVGEVVEMDLDEGEMKWGFMRVRIKLDIMIPLL</sequence>
<name>A0A833XCA6_JUGRE</name>
<reference evidence="1" key="2">
    <citation type="submission" date="2020-03" db="EMBL/GenBank/DDBJ databases">
        <title>Walnut 2.0.</title>
        <authorList>
            <person name="Marrano A."/>
            <person name="Britton M."/>
            <person name="Zimin A.V."/>
            <person name="Zaini P.A."/>
            <person name="Workman R."/>
            <person name="Puiu D."/>
            <person name="Bianco L."/>
            <person name="Allen B.J."/>
            <person name="Troggio M."/>
            <person name="Leslie C.A."/>
            <person name="Timp W."/>
            <person name="Dendekar A."/>
            <person name="Salzberg S.L."/>
            <person name="Neale D.B."/>
        </authorList>
    </citation>
    <scope>NUCLEOTIDE SEQUENCE</scope>
    <source>
        <tissue evidence="1">Leaves</tissue>
    </source>
</reference>
<dbReference type="Gramene" id="Jr07_02450_p1">
    <property type="protein sequence ID" value="cds.Jr07_02450_p1"/>
    <property type="gene ID" value="Jr07_02450"/>
</dbReference>
<gene>
    <name evidence="1" type="ORF">F2P56_013970</name>
</gene>
<dbReference type="EMBL" id="LIHL02000007">
    <property type="protein sequence ID" value="KAF5463842.1"/>
    <property type="molecule type" value="Genomic_DNA"/>
</dbReference>
<dbReference type="InterPro" id="IPR040256">
    <property type="entry name" value="At4g02000-like"/>
</dbReference>
<accession>A0A833XCA6</accession>
<evidence type="ECO:0000313" key="1">
    <source>
        <dbReference type="EMBL" id="KAF5463842.1"/>
    </source>
</evidence>
<protein>
    <recommendedName>
        <fullName evidence="3">DUF4283 domain-containing protein</fullName>
    </recommendedName>
</protein>
<dbReference type="Proteomes" id="UP000619265">
    <property type="component" value="Unassembled WGS sequence"/>
</dbReference>
<dbReference type="PANTHER" id="PTHR31286">
    <property type="entry name" value="GLYCINE-RICH CELL WALL STRUCTURAL PROTEIN 1.8-LIKE"/>
    <property type="match status" value="1"/>
</dbReference>
<organism evidence="1 2">
    <name type="scientific">Juglans regia</name>
    <name type="common">English walnut</name>
    <dbReference type="NCBI Taxonomy" id="51240"/>
    <lineage>
        <taxon>Eukaryota</taxon>
        <taxon>Viridiplantae</taxon>
        <taxon>Streptophyta</taxon>
        <taxon>Embryophyta</taxon>
        <taxon>Tracheophyta</taxon>
        <taxon>Spermatophyta</taxon>
        <taxon>Magnoliopsida</taxon>
        <taxon>eudicotyledons</taxon>
        <taxon>Gunneridae</taxon>
        <taxon>Pentapetalae</taxon>
        <taxon>rosids</taxon>
        <taxon>fabids</taxon>
        <taxon>Fagales</taxon>
        <taxon>Juglandaceae</taxon>
        <taxon>Juglans</taxon>
    </lineage>
</organism>
<comment type="caution">
    <text evidence="1">The sequence shown here is derived from an EMBL/GenBank/DDBJ whole genome shotgun (WGS) entry which is preliminary data.</text>
</comment>
<dbReference type="AlphaFoldDB" id="A0A833XCA6"/>
<dbReference type="PANTHER" id="PTHR31286:SF167">
    <property type="entry name" value="OS09G0268800 PROTEIN"/>
    <property type="match status" value="1"/>
</dbReference>